<keyword evidence="4 7" id="KW-0694">RNA-binding</keyword>
<dbReference type="CDD" id="cd12410">
    <property type="entry name" value="RRM2_RRT5"/>
    <property type="match status" value="1"/>
</dbReference>
<feature type="domain" description="RRM" evidence="9">
    <location>
        <begin position="4"/>
        <end position="87"/>
    </location>
</feature>
<dbReference type="PANTHER" id="PTHR23003:SF54">
    <property type="entry name" value="REGULATOR OF RDNA TRANSCRIPTION PROTEIN 5"/>
    <property type="match status" value="1"/>
</dbReference>
<dbReference type="InterPro" id="IPR035979">
    <property type="entry name" value="RBD_domain_sf"/>
</dbReference>
<feature type="compositionally biased region" description="Basic and acidic residues" evidence="8">
    <location>
        <begin position="121"/>
        <end position="133"/>
    </location>
</feature>
<dbReference type="InterPro" id="IPR034247">
    <property type="entry name" value="Rrt5_RRM2"/>
</dbReference>
<name>A0A0W0CV29_CANGB</name>
<dbReference type="VEuPathDB" id="FungiDB:CAGL0D05236g"/>
<evidence type="ECO:0000313" key="10">
    <source>
        <dbReference type="EMBL" id="KTB00667.1"/>
    </source>
</evidence>
<dbReference type="GO" id="GO:1990904">
    <property type="term" value="C:ribonucleoprotein complex"/>
    <property type="evidence" value="ECO:0007669"/>
    <property type="project" value="TreeGrafter"/>
</dbReference>
<evidence type="ECO:0000256" key="7">
    <source>
        <dbReference type="PROSITE-ProRule" id="PRU00176"/>
    </source>
</evidence>
<dbReference type="Gene3D" id="3.30.70.330">
    <property type="match status" value="2"/>
</dbReference>
<dbReference type="AlphaFoldDB" id="A0A0W0CV29"/>
<dbReference type="VEuPathDB" id="FungiDB:GVI51_D05203"/>
<evidence type="ECO:0000256" key="2">
    <source>
        <dbReference type="ARBA" id="ARBA00006567"/>
    </source>
</evidence>
<dbReference type="GO" id="GO:0005737">
    <property type="term" value="C:cytoplasm"/>
    <property type="evidence" value="ECO:0007669"/>
    <property type="project" value="TreeGrafter"/>
</dbReference>
<evidence type="ECO:0000256" key="3">
    <source>
        <dbReference type="ARBA" id="ARBA00015811"/>
    </source>
</evidence>
<comment type="caution">
    <text evidence="10">The sequence shown here is derived from an EMBL/GenBank/DDBJ whole genome shotgun (WGS) entry which is preliminary data.</text>
</comment>
<dbReference type="Pfam" id="PF00076">
    <property type="entry name" value="RRM_1"/>
    <property type="match status" value="1"/>
</dbReference>
<dbReference type="InterPro" id="IPR000504">
    <property type="entry name" value="RRM_dom"/>
</dbReference>
<dbReference type="InterPro" id="IPR003954">
    <property type="entry name" value="RRM_euk-type"/>
</dbReference>
<dbReference type="InterPro" id="IPR050374">
    <property type="entry name" value="RRT5_SRSF_SR"/>
</dbReference>
<gene>
    <name evidence="10" type="ORF">AO440_000827</name>
</gene>
<dbReference type="InterPro" id="IPR034244">
    <property type="entry name" value="Rrt5_RRM1"/>
</dbReference>
<sequence>MSVSRIYIANVSYSSSEEDLREFLKDFNFSSVLIPCHTVRRFRRNEARSFGIAYVDFTSSEEAVRAVEELNGKEFGGRVLRVRTHNPYQPPKPIKERFGTKLQQLKKFAKYEDTAASGERAPTDTQDHPDQPQEGHMSPDVVLVNGTTDEEQQLANVINDPVTNADAPGTEQNISKEKAISEDTVYCAFLPKETTDNDLRNYFTDYGSREIWIFRTKNVSNSRFRFRNRNHTAALVTLSTELPLNKVIEELLGKKLLGTKISIKPAYIYKINEVKKIAEQSHMLATEYRHQNGNSDVVIGTPNEALLNSTQVASQIIGSNPEIEVSNQNSSSIANVAETNGNVGDTPITKLDSRNNIKIVNIGNPQDKTKKNQPNDNKELNKIDLETKNDSLHLESICDPIISIDMSGMTKQSVGSNKKKNKKKKSARGKEVRKLSVLNTTTQ</sequence>
<feature type="domain" description="RRM" evidence="9">
    <location>
        <begin position="183"/>
        <end position="268"/>
    </location>
</feature>
<evidence type="ECO:0000256" key="5">
    <source>
        <dbReference type="ARBA" id="ARBA00023015"/>
    </source>
</evidence>
<dbReference type="PANTHER" id="PTHR23003">
    <property type="entry name" value="RNA RECOGNITION MOTIF RRM DOMAIN CONTAINING PROTEIN"/>
    <property type="match status" value="1"/>
</dbReference>
<dbReference type="SMART" id="SM00361">
    <property type="entry name" value="RRM_1"/>
    <property type="match status" value="1"/>
</dbReference>
<dbReference type="CDD" id="cd12409">
    <property type="entry name" value="RRM1_RRT5"/>
    <property type="match status" value="1"/>
</dbReference>
<dbReference type="VEuPathDB" id="FungiDB:B1J91_D05236g"/>
<dbReference type="GO" id="GO:0003729">
    <property type="term" value="F:mRNA binding"/>
    <property type="evidence" value="ECO:0007669"/>
    <property type="project" value="TreeGrafter"/>
</dbReference>
<dbReference type="SMART" id="SM00360">
    <property type="entry name" value="RRM"/>
    <property type="match status" value="2"/>
</dbReference>
<feature type="compositionally biased region" description="Basic residues" evidence="8">
    <location>
        <begin position="417"/>
        <end position="427"/>
    </location>
</feature>
<keyword evidence="6" id="KW-0804">Transcription</keyword>
<accession>A0A0W0CV29</accession>
<dbReference type="EMBL" id="LLZZ01000136">
    <property type="protein sequence ID" value="KTB00667.1"/>
    <property type="molecule type" value="Genomic_DNA"/>
</dbReference>
<feature type="region of interest" description="Disordered" evidence="8">
    <location>
        <begin position="409"/>
        <end position="443"/>
    </location>
</feature>
<evidence type="ECO:0000313" key="11">
    <source>
        <dbReference type="Proteomes" id="UP000054886"/>
    </source>
</evidence>
<dbReference type="VEuPathDB" id="FungiDB:GWK60_D05423"/>
<evidence type="ECO:0000256" key="8">
    <source>
        <dbReference type="SAM" id="MobiDB-lite"/>
    </source>
</evidence>
<feature type="region of interest" description="Disordered" evidence="8">
    <location>
        <begin position="112"/>
        <end position="140"/>
    </location>
</feature>
<protein>
    <recommendedName>
        <fullName evidence="3">Regulator of rDNA transcription protein 5</fullName>
    </recommendedName>
</protein>
<evidence type="ECO:0000256" key="1">
    <source>
        <dbReference type="ARBA" id="ARBA00003119"/>
    </source>
</evidence>
<evidence type="ECO:0000256" key="6">
    <source>
        <dbReference type="ARBA" id="ARBA00023163"/>
    </source>
</evidence>
<keyword evidence="5" id="KW-0805">Transcription regulation</keyword>
<comment type="function">
    <text evidence="1">May be involved in the modulation of rDNA transcription.</text>
</comment>
<proteinExistence type="inferred from homology"/>
<comment type="similarity">
    <text evidence="2">Belongs to the RRT5 family.</text>
</comment>
<dbReference type="PROSITE" id="PS50102">
    <property type="entry name" value="RRM"/>
    <property type="match status" value="2"/>
</dbReference>
<reference evidence="10 11" key="1">
    <citation type="submission" date="2015-10" db="EMBL/GenBank/DDBJ databases">
        <title>Draft genomes sequences of Candida glabrata isolates 1A, 1B, 2A, 2B, 3A and 3B.</title>
        <authorList>
            <person name="Haavelsrud O.E."/>
            <person name="Gaustad P."/>
        </authorList>
    </citation>
    <scope>NUCLEOTIDE SEQUENCE [LARGE SCALE GENOMIC DNA]</scope>
    <source>
        <strain evidence="10">910700640</strain>
    </source>
</reference>
<dbReference type="InterPro" id="IPR012677">
    <property type="entry name" value="Nucleotide-bd_a/b_plait_sf"/>
</dbReference>
<organism evidence="10 11">
    <name type="scientific">Candida glabrata</name>
    <name type="common">Yeast</name>
    <name type="synonym">Torulopsis glabrata</name>
    <dbReference type="NCBI Taxonomy" id="5478"/>
    <lineage>
        <taxon>Eukaryota</taxon>
        <taxon>Fungi</taxon>
        <taxon>Dikarya</taxon>
        <taxon>Ascomycota</taxon>
        <taxon>Saccharomycotina</taxon>
        <taxon>Saccharomycetes</taxon>
        <taxon>Saccharomycetales</taxon>
        <taxon>Saccharomycetaceae</taxon>
        <taxon>Nakaseomyces</taxon>
    </lineage>
</organism>
<dbReference type="GO" id="GO:0005634">
    <property type="term" value="C:nucleus"/>
    <property type="evidence" value="ECO:0007669"/>
    <property type="project" value="TreeGrafter"/>
</dbReference>
<evidence type="ECO:0000259" key="9">
    <source>
        <dbReference type="PROSITE" id="PS50102"/>
    </source>
</evidence>
<evidence type="ECO:0000256" key="4">
    <source>
        <dbReference type="ARBA" id="ARBA00022884"/>
    </source>
</evidence>
<dbReference type="SUPFAM" id="SSF54928">
    <property type="entry name" value="RNA-binding domain, RBD"/>
    <property type="match status" value="1"/>
</dbReference>
<dbReference type="Proteomes" id="UP000054886">
    <property type="component" value="Unassembled WGS sequence"/>
</dbReference>